<dbReference type="GO" id="GO:0008800">
    <property type="term" value="F:beta-lactamase activity"/>
    <property type="evidence" value="ECO:0007669"/>
    <property type="project" value="UniProtKB-EC"/>
</dbReference>
<dbReference type="OrthoDB" id="9772863at2"/>
<feature type="domain" description="Beta-lactamase class A catalytic" evidence="4">
    <location>
        <begin position="45"/>
        <end position="273"/>
    </location>
</feature>
<evidence type="ECO:0000313" key="6">
    <source>
        <dbReference type="Proteomes" id="UP000249819"/>
    </source>
</evidence>
<dbReference type="GO" id="GO:0030655">
    <property type="term" value="P:beta-lactam antibiotic catabolic process"/>
    <property type="evidence" value="ECO:0007669"/>
    <property type="project" value="InterPro"/>
</dbReference>
<comment type="similarity">
    <text evidence="2">Belongs to the class-A beta-lactamase family.</text>
</comment>
<dbReference type="AlphaFoldDB" id="A0A327WD70"/>
<dbReference type="EC" id="3.5.2.6" evidence="3"/>
<sequence length="300" mass="32436">MKNGKSILISLIGAVITQFAIPAFAQQSLRAEIAAIAGKIPAKVGVSVRVLETNDTISFNRDLRLPMQSVYKFPISMAVLDQVDKGRLTLHQPIKIEKADLTTDGVSPLRDKYPNGGVSLTIDELLDYNIRSSDGSACDILLKVLGGPAAANKYIHQLGIKDINIATTEEAQVQQNDAKTQYKNWCTPSAMTLLLEKFYLKPLLSDSSKRYLYHLMATSGPGKRRLKAQLPAGTEIAHKTGTSWTIEGITAATNDAGIITLPNGKHVAITVFVSDAKASEAEREGTIAAIAKAVWDAYSK</sequence>
<evidence type="ECO:0000256" key="3">
    <source>
        <dbReference type="ARBA" id="ARBA00012865"/>
    </source>
</evidence>
<dbReference type="PANTHER" id="PTHR35333:SF3">
    <property type="entry name" value="BETA-LACTAMASE-TYPE TRANSPEPTIDASE FOLD CONTAINING PROTEIN"/>
    <property type="match status" value="1"/>
</dbReference>
<evidence type="ECO:0000259" key="4">
    <source>
        <dbReference type="Pfam" id="PF13354"/>
    </source>
</evidence>
<dbReference type="InterPro" id="IPR012338">
    <property type="entry name" value="Beta-lactam/transpept-like"/>
</dbReference>
<dbReference type="PANTHER" id="PTHR35333">
    <property type="entry name" value="BETA-LACTAMASE"/>
    <property type="match status" value="1"/>
</dbReference>
<evidence type="ECO:0000256" key="1">
    <source>
        <dbReference type="ARBA" id="ARBA00001526"/>
    </source>
</evidence>
<dbReference type="Proteomes" id="UP000249819">
    <property type="component" value="Unassembled WGS sequence"/>
</dbReference>
<organism evidence="5 6">
    <name type="scientific">Chitinophaga dinghuensis</name>
    <dbReference type="NCBI Taxonomy" id="1539050"/>
    <lineage>
        <taxon>Bacteria</taxon>
        <taxon>Pseudomonadati</taxon>
        <taxon>Bacteroidota</taxon>
        <taxon>Chitinophagia</taxon>
        <taxon>Chitinophagales</taxon>
        <taxon>Chitinophagaceae</taxon>
        <taxon>Chitinophaga</taxon>
    </lineage>
</organism>
<dbReference type="SUPFAM" id="SSF56601">
    <property type="entry name" value="beta-lactamase/transpeptidase-like"/>
    <property type="match status" value="1"/>
</dbReference>
<dbReference type="Gene3D" id="3.40.710.10">
    <property type="entry name" value="DD-peptidase/beta-lactamase superfamily"/>
    <property type="match status" value="1"/>
</dbReference>
<evidence type="ECO:0000313" key="5">
    <source>
        <dbReference type="EMBL" id="RAJ87426.1"/>
    </source>
</evidence>
<proteinExistence type="inferred from homology"/>
<reference evidence="5 6" key="1">
    <citation type="submission" date="2018-06" db="EMBL/GenBank/DDBJ databases">
        <title>Genomic Encyclopedia of Archaeal and Bacterial Type Strains, Phase II (KMG-II): from individual species to whole genera.</title>
        <authorList>
            <person name="Goeker M."/>
        </authorList>
    </citation>
    <scope>NUCLEOTIDE SEQUENCE [LARGE SCALE GENOMIC DNA]</scope>
    <source>
        <strain evidence="5 6">DSM 29821</strain>
    </source>
</reference>
<accession>A0A327WD70</accession>
<keyword evidence="6" id="KW-1185">Reference proteome</keyword>
<evidence type="ECO:0000256" key="2">
    <source>
        <dbReference type="ARBA" id="ARBA00009009"/>
    </source>
</evidence>
<gene>
    <name evidence="5" type="ORF">CLV59_101176</name>
</gene>
<dbReference type="Pfam" id="PF13354">
    <property type="entry name" value="Beta-lactamase2"/>
    <property type="match status" value="1"/>
</dbReference>
<dbReference type="InterPro" id="IPR000871">
    <property type="entry name" value="Beta-lactam_class-A"/>
</dbReference>
<dbReference type="InterPro" id="IPR045155">
    <property type="entry name" value="Beta-lactam_cat"/>
</dbReference>
<dbReference type="NCBIfam" id="NF033103">
    <property type="entry name" value="bla_class_A"/>
    <property type="match status" value="1"/>
</dbReference>
<dbReference type="PRINTS" id="PR00118">
    <property type="entry name" value="BLACTAMASEA"/>
</dbReference>
<protein>
    <recommendedName>
        <fullName evidence="3">beta-lactamase</fullName>
        <ecNumber evidence="3">3.5.2.6</ecNumber>
    </recommendedName>
</protein>
<name>A0A327WD70_9BACT</name>
<dbReference type="EMBL" id="QLMA01000001">
    <property type="protein sequence ID" value="RAJ87426.1"/>
    <property type="molecule type" value="Genomic_DNA"/>
</dbReference>
<comment type="caution">
    <text evidence="5">The sequence shown here is derived from an EMBL/GenBank/DDBJ whole genome shotgun (WGS) entry which is preliminary data.</text>
</comment>
<comment type="catalytic activity">
    <reaction evidence="1">
        <text>a beta-lactam + H2O = a substituted beta-amino acid</text>
        <dbReference type="Rhea" id="RHEA:20401"/>
        <dbReference type="ChEBI" id="CHEBI:15377"/>
        <dbReference type="ChEBI" id="CHEBI:35627"/>
        <dbReference type="ChEBI" id="CHEBI:140347"/>
        <dbReference type="EC" id="3.5.2.6"/>
    </reaction>
</comment>
<dbReference type="GO" id="GO:0046677">
    <property type="term" value="P:response to antibiotic"/>
    <property type="evidence" value="ECO:0007669"/>
    <property type="project" value="InterPro"/>
</dbReference>